<evidence type="ECO:0000256" key="6">
    <source>
        <dbReference type="SAM" id="MobiDB-lite"/>
    </source>
</evidence>
<feature type="chain" id="PRO_5016632933" description="beta-N-acetylhexosaminidase" evidence="7">
    <location>
        <begin position="26"/>
        <end position="494"/>
    </location>
</feature>
<comment type="similarity">
    <text evidence="2">Belongs to the glycosyl hydrolase 3 family.</text>
</comment>
<reference evidence="9 10" key="1">
    <citation type="submission" date="2018-07" db="EMBL/GenBank/DDBJ databases">
        <title>Complete genome sequencing of Ornithinimicrobium sp. AMA3305.</title>
        <authorList>
            <person name="Bae J.-W."/>
        </authorList>
    </citation>
    <scope>NUCLEOTIDE SEQUENCE [LARGE SCALE GENOMIC DNA]</scope>
    <source>
        <strain evidence="9 10">AMA3305</strain>
    </source>
</reference>
<dbReference type="EC" id="3.2.1.52" evidence="3"/>
<dbReference type="GO" id="GO:0005975">
    <property type="term" value="P:carbohydrate metabolic process"/>
    <property type="evidence" value="ECO:0007669"/>
    <property type="project" value="InterPro"/>
</dbReference>
<dbReference type="PANTHER" id="PTHR30480:SF13">
    <property type="entry name" value="BETA-HEXOSAMINIDASE"/>
    <property type="match status" value="1"/>
</dbReference>
<keyword evidence="4 9" id="KW-0378">Hydrolase</keyword>
<sequence>MFKLIATTTLLAGLLCPAAPPITSAAITSAAVTSAAVQPAATRPASVPASRSASGVTDRSASEALAGMSLEQRVGQLFMVASPATGATSGTVRAITDHHVGNAYLSGRSSDGLIDTRHLADRLQRLSTVSRTDNTALLVATDQEGGYVQVLSGPGISRIPTALTQGTWSRSTLRSRAATWSAQLRGAGVNLNLAPVLDKVTAAWAPYNEPIGQYDREYGHSSGRVTDKGLAFLEGMESRNVGATVKHFPTLGRVRYNTDTHSGVVDSRTTTSSSYLDPFRAAVAHGTESVMVSTAYYSQIDPDHPAAFSRTIITGLLREQMGYDGMVISDDLGNAAQVQAWSPGTRAVDFIDAGGDVVLTGSTSDVPAMVDAVLARAQTSSAFRDKVDASALRVLKVKESLGLLRQYSRLNETGQLDPTTVSALQVYLRVTATGRWDAHTRKTLQRTVGTSIDGDWGPRSQAALQDFLGISRDGSGGLNDRTVTALQEYLNAQR</sequence>
<dbReference type="OrthoDB" id="9805821at2"/>
<feature type="compositionally biased region" description="Low complexity" evidence="6">
    <location>
        <begin position="39"/>
        <end position="54"/>
    </location>
</feature>
<dbReference type="SUPFAM" id="SSF51445">
    <property type="entry name" value="(Trans)glycosidases"/>
    <property type="match status" value="1"/>
</dbReference>
<organism evidence="9 10">
    <name type="scientific">Ornithinimicrobium avium</name>
    <dbReference type="NCBI Taxonomy" id="2283195"/>
    <lineage>
        <taxon>Bacteria</taxon>
        <taxon>Bacillati</taxon>
        <taxon>Actinomycetota</taxon>
        <taxon>Actinomycetes</taxon>
        <taxon>Micrococcales</taxon>
        <taxon>Ornithinimicrobiaceae</taxon>
        <taxon>Ornithinimicrobium</taxon>
    </lineage>
</organism>
<keyword evidence="5" id="KW-0326">Glycosidase</keyword>
<dbReference type="Gene3D" id="3.20.20.300">
    <property type="entry name" value="Glycoside hydrolase, family 3, N-terminal domain"/>
    <property type="match status" value="1"/>
</dbReference>
<dbReference type="Proteomes" id="UP000253790">
    <property type="component" value="Chromosome"/>
</dbReference>
<dbReference type="Pfam" id="PF00933">
    <property type="entry name" value="Glyco_hydro_3"/>
    <property type="match status" value="1"/>
</dbReference>
<dbReference type="GO" id="GO:0004563">
    <property type="term" value="F:beta-N-acetylhexosaminidase activity"/>
    <property type="evidence" value="ECO:0007669"/>
    <property type="project" value="UniProtKB-EC"/>
</dbReference>
<evidence type="ECO:0000313" key="10">
    <source>
        <dbReference type="Proteomes" id="UP000253790"/>
    </source>
</evidence>
<evidence type="ECO:0000259" key="8">
    <source>
        <dbReference type="Pfam" id="PF00933"/>
    </source>
</evidence>
<dbReference type="InterPro" id="IPR001764">
    <property type="entry name" value="Glyco_hydro_3_N"/>
</dbReference>
<dbReference type="InterPro" id="IPR036962">
    <property type="entry name" value="Glyco_hydro_3_N_sf"/>
</dbReference>
<evidence type="ECO:0000256" key="7">
    <source>
        <dbReference type="SAM" id="SignalP"/>
    </source>
</evidence>
<comment type="catalytic activity">
    <reaction evidence="1">
        <text>Hydrolysis of terminal non-reducing N-acetyl-D-hexosamine residues in N-acetyl-beta-D-hexosaminides.</text>
        <dbReference type="EC" id="3.2.1.52"/>
    </reaction>
</comment>
<dbReference type="EMBL" id="CP031229">
    <property type="protein sequence ID" value="AXH95768.1"/>
    <property type="molecule type" value="Genomic_DNA"/>
</dbReference>
<dbReference type="GO" id="GO:0009254">
    <property type="term" value="P:peptidoglycan turnover"/>
    <property type="evidence" value="ECO:0007669"/>
    <property type="project" value="TreeGrafter"/>
</dbReference>
<dbReference type="InterPro" id="IPR050226">
    <property type="entry name" value="NagZ_Beta-hexosaminidase"/>
</dbReference>
<feature type="signal peptide" evidence="7">
    <location>
        <begin position="1"/>
        <end position="25"/>
    </location>
</feature>
<protein>
    <recommendedName>
        <fullName evidence="3">beta-N-acetylhexosaminidase</fullName>
        <ecNumber evidence="3">3.2.1.52</ecNumber>
    </recommendedName>
</protein>
<evidence type="ECO:0000313" key="9">
    <source>
        <dbReference type="EMBL" id="AXH95768.1"/>
    </source>
</evidence>
<dbReference type="PANTHER" id="PTHR30480">
    <property type="entry name" value="BETA-HEXOSAMINIDASE-RELATED"/>
    <property type="match status" value="1"/>
</dbReference>
<proteinExistence type="inferred from homology"/>
<evidence type="ECO:0000256" key="4">
    <source>
        <dbReference type="ARBA" id="ARBA00022801"/>
    </source>
</evidence>
<gene>
    <name evidence="9" type="ORF">DV701_06170</name>
</gene>
<dbReference type="PROSITE" id="PS00775">
    <property type="entry name" value="GLYCOSYL_HYDROL_F3"/>
    <property type="match status" value="1"/>
</dbReference>
<keyword evidence="10" id="KW-1185">Reference proteome</keyword>
<feature type="domain" description="Glycoside hydrolase family 3 N-terminal" evidence="8">
    <location>
        <begin position="70"/>
        <end position="397"/>
    </location>
</feature>
<dbReference type="InterPro" id="IPR017853">
    <property type="entry name" value="GH"/>
</dbReference>
<dbReference type="InterPro" id="IPR019800">
    <property type="entry name" value="Glyco_hydro_3_AS"/>
</dbReference>
<dbReference type="AlphaFoldDB" id="A0A345NL60"/>
<name>A0A345NL60_9MICO</name>
<feature type="region of interest" description="Disordered" evidence="6">
    <location>
        <begin position="39"/>
        <end position="60"/>
    </location>
</feature>
<accession>A0A345NL60</accession>
<evidence type="ECO:0000256" key="3">
    <source>
        <dbReference type="ARBA" id="ARBA00012663"/>
    </source>
</evidence>
<dbReference type="RefSeq" id="WP_114927533.1">
    <property type="nucleotide sequence ID" value="NZ_CP031229.1"/>
</dbReference>
<dbReference type="KEGG" id="orn:DV701_06170"/>
<evidence type="ECO:0000256" key="1">
    <source>
        <dbReference type="ARBA" id="ARBA00001231"/>
    </source>
</evidence>
<evidence type="ECO:0000256" key="2">
    <source>
        <dbReference type="ARBA" id="ARBA00005336"/>
    </source>
</evidence>
<keyword evidence="7" id="KW-0732">Signal</keyword>
<evidence type="ECO:0000256" key="5">
    <source>
        <dbReference type="ARBA" id="ARBA00023295"/>
    </source>
</evidence>